<evidence type="ECO:0000313" key="1">
    <source>
        <dbReference type="EMBL" id="ASN27575.1"/>
    </source>
</evidence>
<dbReference type="RefSeq" id="WP_039648625.1">
    <property type="nucleotide sequence ID" value="NZ_CP021080.1"/>
</dbReference>
<accession>A0A221P717</accession>
<evidence type="ECO:0000313" key="2">
    <source>
        <dbReference type="Proteomes" id="UP000031501"/>
    </source>
</evidence>
<dbReference type="EMBL" id="CP022433">
    <property type="protein sequence ID" value="ASN27575.1"/>
    <property type="molecule type" value="Genomic_DNA"/>
</dbReference>
<dbReference type="AlphaFoldDB" id="A0A221P717"/>
<keyword evidence="2" id="KW-1185">Reference proteome</keyword>
<name>A0A221P717_9ACTN</name>
<dbReference type="Proteomes" id="UP000031501">
    <property type="component" value="Chromosome"/>
</dbReference>
<protein>
    <submittedName>
        <fullName evidence="1">Uncharacterized protein</fullName>
    </submittedName>
</protein>
<dbReference type="KEGG" id="splu:LK06_028875"/>
<sequence length="68" mass="7497">MATRLRRRHPRSSLAGVHHTTGIAHPCHWYRLRIEGPHDPGRVKTSPAASFALADASPSDNGTFTVNR</sequence>
<proteinExistence type="predicted"/>
<dbReference type="OrthoDB" id="9790035at2"/>
<dbReference type="STRING" id="1355015.LK06_028875"/>
<organism evidence="1 2">
    <name type="scientific">Streptomyces pluripotens</name>
    <dbReference type="NCBI Taxonomy" id="1355015"/>
    <lineage>
        <taxon>Bacteria</taxon>
        <taxon>Bacillati</taxon>
        <taxon>Actinomycetota</taxon>
        <taxon>Actinomycetes</taxon>
        <taxon>Kitasatosporales</taxon>
        <taxon>Streptomycetaceae</taxon>
        <taxon>Streptomyces</taxon>
    </lineage>
</organism>
<reference evidence="1 2" key="1">
    <citation type="submission" date="2017-07" db="EMBL/GenBank/DDBJ databases">
        <title>Genome sequence of Streptomyces pluripotens MUSC 137T.</title>
        <authorList>
            <person name="Ser H.-L."/>
            <person name="Lee L.-H."/>
        </authorList>
    </citation>
    <scope>NUCLEOTIDE SEQUENCE [LARGE SCALE GENOMIC DNA]</scope>
    <source>
        <strain evidence="1 2">MUSC 137</strain>
    </source>
</reference>
<gene>
    <name evidence="1" type="ORF">LK07_30045</name>
</gene>